<dbReference type="EMBL" id="FWXS01000010">
    <property type="protein sequence ID" value="SMC84397.1"/>
    <property type="molecule type" value="Genomic_DNA"/>
</dbReference>
<dbReference type="RefSeq" id="WP_084018451.1">
    <property type="nucleotide sequence ID" value="NZ_FWXS01000010.1"/>
</dbReference>
<dbReference type="Pfam" id="PF11551">
    <property type="entry name" value="Omp28"/>
    <property type="match status" value="1"/>
</dbReference>
<dbReference type="InterPro" id="IPR026444">
    <property type="entry name" value="Secre_tail"/>
</dbReference>
<feature type="signal peptide" evidence="2">
    <location>
        <begin position="1"/>
        <end position="20"/>
    </location>
</feature>
<dbReference type="NCBIfam" id="TIGR04183">
    <property type="entry name" value="Por_Secre_tail"/>
    <property type="match status" value="1"/>
</dbReference>
<dbReference type="Gene3D" id="2.60.40.10">
    <property type="entry name" value="Immunoglobulins"/>
    <property type="match status" value="1"/>
</dbReference>
<evidence type="ECO:0000313" key="4">
    <source>
        <dbReference type="EMBL" id="SMC84397.1"/>
    </source>
</evidence>
<dbReference type="InterPro" id="IPR021615">
    <property type="entry name" value="Omp28"/>
</dbReference>
<accession>A0A1W2CGK6</accession>
<keyword evidence="5" id="KW-1185">Reference proteome</keyword>
<reference evidence="4 5" key="1">
    <citation type="submission" date="2017-04" db="EMBL/GenBank/DDBJ databases">
        <authorList>
            <person name="Afonso C.L."/>
            <person name="Miller P.J."/>
            <person name="Scott M.A."/>
            <person name="Spackman E."/>
            <person name="Goraichik I."/>
            <person name="Dimitrov K.M."/>
            <person name="Suarez D.L."/>
            <person name="Swayne D.E."/>
        </authorList>
    </citation>
    <scope>NUCLEOTIDE SEQUENCE [LARGE SCALE GENOMIC DNA]</scope>
    <source>
        <strain evidence="4 5">CGMCC 1.12708</strain>
    </source>
</reference>
<sequence>MKNIFTKFLLVGLAPLAAYGQTIVSTTPENRKVILEEFTGINCVYCPQGHVIAEQILENNPGKAFAINIHQGGFATPQGGQPDFRTPFGNAIANQTGLTGYPSGTVNRHVFFNNKTILDRGQWASSANQLLNLPSYVNMAVEASVDIDTRVLTVHVESYYTGDSPQSTNRLNVALLQNNTTGPQTGGNQGNNYNHMRRLVHLITGQWGEEVTTTTTGSFVNKNYTYTIPESYNNIPAILSNLEIVVFMSESQQEIISGNGTFPALIGLEHENDASIKQIREIPKSCTGNASPIVEIENLGGNLITSLTFNYSINSGEPLSYTWTGTIAPLVTKEIQLPEIVYSAQETNTLSVSIQDDENSENNQLSLDFLNAISTESTTLTLEIHTDGFGNQTRWNIRNSNNQTIKSGYGYGNNQTYTETIDLPANDCYTLNVIDVSNNGGAAISLKDENGVILSESDGNYGSGYSEDFAKGALGVDDLSSLEISVYPNPTTGIVNINSKVPNAQIEVFDASGRKMYSVNSTKQLTTIDLSSYGKGIYLVKVAEGKNIITKKVIVK</sequence>
<dbReference type="OrthoDB" id="6278496at2"/>
<protein>
    <submittedName>
        <fullName evidence="4">Por secretion system C-terminal sorting domain-containing protein</fullName>
    </submittedName>
</protein>
<organism evidence="4 5">
    <name type="scientific">Moheibacter sediminis</name>
    <dbReference type="NCBI Taxonomy" id="1434700"/>
    <lineage>
        <taxon>Bacteria</taxon>
        <taxon>Pseudomonadati</taxon>
        <taxon>Bacteroidota</taxon>
        <taxon>Flavobacteriia</taxon>
        <taxon>Flavobacteriales</taxon>
        <taxon>Weeksellaceae</taxon>
        <taxon>Moheibacter</taxon>
    </lineage>
</organism>
<dbReference type="AlphaFoldDB" id="A0A1W2CGK6"/>
<dbReference type="Proteomes" id="UP000192393">
    <property type="component" value="Unassembled WGS sequence"/>
</dbReference>
<feature type="chain" id="PRO_5012167442" evidence="2">
    <location>
        <begin position="21"/>
        <end position="556"/>
    </location>
</feature>
<evidence type="ECO:0000313" key="5">
    <source>
        <dbReference type="Proteomes" id="UP000192393"/>
    </source>
</evidence>
<evidence type="ECO:0000259" key="3">
    <source>
        <dbReference type="Pfam" id="PF18962"/>
    </source>
</evidence>
<dbReference type="Pfam" id="PF18962">
    <property type="entry name" value="Por_Secre_tail"/>
    <property type="match status" value="1"/>
</dbReference>
<dbReference type="STRING" id="1434700.SAMN06296427_11064"/>
<evidence type="ECO:0000256" key="2">
    <source>
        <dbReference type="SAM" id="SignalP"/>
    </source>
</evidence>
<evidence type="ECO:0000256" key="1">
    <source>
        <dbReference type="ARBA" id="ARBA00022729"/>
    </source>
</evidence>
<proteinExistence type="predicted"/>
<dbReference type="InterPro" id="IPR013783">
    <property type="entry name" value="Ig-like_fold"/>
</dbReference>
<name>A0A1W2CGK6_9FLAO</name>
<keyword evidence="1 2" id="KW-0732">Signal</keyword>
<gene>
    <name evidence="4" type="ORF">SAMN06296427_11064</name>
</gene>
<feature type="domain" description="Secretion system C-terminal sorting" evidence="3">
    <location>
        <begin position="486"/>
        <end position="555"/>
    </location>
</feature>